<keyword evidence="4" id="KW-1185">Reference proteome</keyword>
<name>A0A5C5G7T6_9BASI</name>
<protein>
    <recommendedName>
        <fullName evidence="2">BTB domain-containing protein</fullName>
    </recommendedName>
</protein>
<feature type="region of interest" description="Disordered" evidence="1">
    <location>
        <begin position="189"/>
        <end position="213"/>
    </location>
</feature>
<organism evidence="3 4">
    <name type="scientific">Rhodotorula diobovata</name>
    <dbReference type="NCBI Taxonomy" id="5288"/>
    <lineage>
        <taxon>Eukaryota</taxon>
        <taxon>Fungi</taxon>
        <taxon>Dikarya</taxon>
        <taxon>Basidiomycota</taxon>
        <taxon>Pucciniomycotina</taxon>
        <taxon>Microbotryomycetes</taxon>
        <taxon>Sporidiobolales</taxon>
        <taxon>Sporidiobolaceae</taxon>
        <taxon>Rhodotorula</taxon>
    </lineage>
</organism>
<dbReference type="AlphaFoldDB" id="A0A5C5G7T6"/>
<dbReference type="InterPro" id="IPR011333">
    <property type="entry name" value="SKP1/BTB/POZ_sf"/>
</dbReference>
<reference evidence="3 4" key="1">
    <citation type="submission" date="2019-03" db="EMBL/GenBank/DDBJ databases">
        <title>Rhodosporidium diobovatum UCD-FST 08-225 genome sequencing, assembly, and annotation.</title>
        <authorList>
            <person name="Fakankun I.U."/>
            <person name="Fristensky B."/>
            <person name="Levin D.B."/>
        </authorList>
    </citation>
    <scope>NUCLEOTIDE SEQUENCE [LARGE SCALE GENOMIC DNA]</scope>
    <source>
        <strain evidence="3 4">UCD-FST 08-225</strain>
    </source>
</reference>
<gene>
    <name evidence="3" type="ORF">DMC30DRAFT_238402</name>
</gene>
<evidence type="ECO:0000256" key="1">
    <source>
        <dbReference type="SAM" id="MobiDB-lite"/>
    </source>
</evidence>
<dbReference type="PANTHER" id="PTHR24413">
    <property type="entry name" value="SPECKLE-TYPE POZ PROTEIN"/>
    <property type="match status" value="1"/>
</dbReference>
<evidence type="ECO:0000313" key="3">
    <source>
        <dbReference type="EMBL" id="TNY23941.1"/>
    </source>
</evidence>
<proteinExistence type="predicted"/>
<accession>A0A5C5G7T6</accession>
<feature type="domain" description="BTB" evidence="2">
    <location>
        <begin position="147"/>
        <end position="260"/>
    </location>
</feature>
<dbReference type="OrthoDB" id="2523671at2759"/>
<evidence type="ECO:0000313" key="4">
    <source>
        <dbReference type="Proteomes" id="UP000311382"/>
    </source>
</evidence>
<comment type="caution">
    <text evidence="3">The sequence shown here is derived from an EMBL/GenBank/DDBJ whole genome shotgun (WGS) entry which is preliminary data.</text>
</comment>
<dbReference type="STRING" id="5288.A0A5C5G7T6"/>
<evidence type="ECO:0000259" key="2">
    <source>
        <dbReference type="PROSITE" id="PS50097"/>
    </source>
</evidence>
<dbReference type="Proteomes" id="UP000311382">
    <property type="component" value="Unassembled WGS sequence"/>
</dbReference>
<sequence>MPLLEGSVSYTPYHDHNSATFKVDGLSCDFLAASHGGGGVRLEWSSSNVATLKISQGTVTAELARQGSIPHEFARCELPEMRWPPPGQCAMVLSGVQSYVYLDTYTVHVKLVTPDDGLFSWERYTTTEVAKVAATHSSTLVHQQSPNDVCLDFVQLGQQLWTTKAFLVALSPYFNDLLSSEFAEGNASVSELSSAPDENASYPFDDSDAETDAAEVVEDSKKAASKPLAPFKRIPISEATYTTYFSVLLWMQTRHISFAPLESSLRPADNTSDGCWKERRTKVKDIVDSQGPLLPFPASPKSVYRLADLLSLDELKSLALANLISQITPLNAAYELYSDVATCYTAVRDAILTFVVEHWKEVKDAPATKEMERRGEAGELSPATTGTSMLLARKLMEKMGV</sequence>
<dbReference type="Gene3D" id="3.30.710.10">
    <property type="entry name" value="Potassium Channel Kv1.1, Chain A"/>
    <property type="match status" value="1"/>
</dbReference>
<dbReference type="InterPro" id="IPR000210">
    <property type="entry name" value="BTB/POZ_dom"/>
</dbReference>
<dbReference type="EMBL" id="SOZI01000006">
    <property type="protein sequence ID" value="TNY23941.1"/>
    <property type="molecule type" value="Genomic_DNA"/>
</dbReference>
<dbReference type="PROSITE" id="PS50097">
    <property type="entry name" value="BTB"/>
    <property type="match status" value="1"/>
</dbReference>